<dbReference type="HOGENOM" id="CLU_2149918_0_0_1"/>
<reference evidence="2" key="1">
    <citation type="submission" date="2015-04" db="UniProtKB">
        <authorList>
            <consortium name="EnsemblPlants"/>
        </authorList>
    </citation>
    <scope>IDENTIFICATION</scope>
</reference>
<organism evidence="2">
    <name type="scientific">Oryza glumipatula</name>
    <dbReference type="NCBI Taxonomy" id="40148"/>
    <lineage>
        <taxon>Eukaryota</taxon>
        <taxon>Viridiplantae</taxon>
        <taxon>Streptophyta</taxon>
        <taxon>Embryophyta</taxon>
        <taxon>Tracheophyta</taxon>
        <taxon>Spermatophyta</taxon>
        <taxon>Magnoliopsida</taxon>
        <taxon>Liliopsida</taxon>
        <taxon>Poales</taxon>
        <taxon>Poaceae</taxon>
        <taxon>BOP clade</taxon>
        <taxon>Oryzoideae</taxon>
        <taxon>Oryzeae</taxon>
        <taxon>Oryzinae</taxon>
        <taxon>Oryza</taxon>
    </lineage>
</organism>
<reference evidence="2" key="2">
    <citation type="submission" date="2018-05" db="EMBL/GenBank/DDBJ databases">
        <title>OgluRS3 (Oryza glumaepatula Reference Sequence Version 3).</title>
        <authorList>
            <person name="Zhang J."/>
            <person name="Kudrna D."/>
            <person name="Lee S."/>
            <person name="Talag J."/>
            <person name="Welchert J."/>
            <person name="Wing R.A."/>
        </authorList>
    </citation>
    <scope>NUCLEOTIDE SEQUENCE [LARGE SCALE GENOMIC DNA]</scope>
</reference>
<proteinExistence type="predicted"/>
<protein>
    <submittedName>
        <fullName evidence="2">Uncharacterized protein</fullName>
    </submittedName>
</protein>
<feature type="compositionally biased region" description="Polar residues" evidence="1">
    <location>
        <begin position="103"/>
        <end position="112"/>
    </location>
</feature>
<accession>A0A0E0B863</accession>
<name>A0A0E0B863_9ORYZ</name>
<feature type="region of interest" description="Disordered" evidence="1">
    <location>
        <begin position="74"/>
        <end position="112"/>
    </location>
</feature>
<feature type="region of interest" description="Disordered" evidence="1">
    <location>
        <begin position="1"/>
        <end position="31"/>
    </location>
</feature>
<evidence type="ECO:0000256" key="1">
    <source>
        <dbReference type="SAM" id="MobiDB-lite"/>
    </source>
</evidence>
<dbReference type="AlphaFoldDB" id="A0A0E0B863"/>
<dbReference type="EnsemblPlants" id="OGLUM10G03210.3">
    <property type="protein sequence ID" value="OGLUM10G03210.3"/>
    <property type="gene ID" value="OGLUM10G03210"/>
</dbReference>
<sequence length="112" mass="11969">MGRVGEERRGRRKGGRQVDKKGKARGGVKVVEESEGIQSNPVLIDPSRVRACACVVSSSSPDWEQSRVEQECARSKAGGGATDTDRIPHSAGAAHARSGWFEASSSSLAKRY</sequence>
<evidence type="ECO:0000313" key="3">
    <source>
        <dbReference type="Proteomes" id="UP000026961"/>
    </source>
</evidence>
<keyword evidence="3" id="KW-1185">Reference proteome</keyword>
<evidence type="ECO:0000313" key="2">
    <source>
        <dbReference type="EnsemblPlants" id="OGLUM10G03210.3"/>
    </source>
</evidence>
<dbReference type="Proteomes" id="UP000026961">
    <property type="component" value="Chromosome 10"/>
</dbReference>
<dbReference type="Gramene" id="OGLUM10G03210.3">
    <property type="protein sequence ID" value="OGLUM10G03210.3"/>
    <property type="gene ID" value="OGLUM10G03210"/>
</dbReference>